<proteinExistence type="predicted"/>
<feature type="chain" id="PRO_5046359107" evidence="2">
    <location>
        <begin position="29"/>
        <end position="1091"/>
    </location>
</feature>
<dbReference type="RefSeq" id="WP_378239013.1">
    <property type="nucleotide sequence ID" value="NZ_JBHRWK010000017.1"/>
</dbReference>
<reference evidence="4" key="1">
    <citation type="journal article" date="2019" name="Int. J. Syst. Evol. Microbiol.">
        <title>The Global Catalogue of Microorganisms (GCM) 10K type strain sequencing project: providing services to taxonomists for standard genome sequencing and annotation.</title>
        <authorList>
            <consortium name="The Broad Institute Genomics Platform"/>
            <consortium name="The Broad Institute Genome Sequencing Center for Infectious Disease"/>
            <person name="Wu L."/>
            <person name="Ma J."/>
        </authorList>
    </citation>
    <scope>NUCLEOTIDE SEQUENCE [LARGE SCALE GENOMIC DNA]</scope>
    <source>
        <strain evidence="4">CGMCC 4.7676</strain>
    </source>
</reference>
<feature type="compositionally biased region" description="Polar residues" evidence="1">
    <location>
        <begin position="338"/>
        <end position="350"/>
    </location>
</feature>
<evidence type="ECO:0000313" key="3">
    <source>
        <dbReference type="EMBL" id="MFC3450308.1"/>
    </source>
</evidence>
<accession>A0ABV7NU32</accession>
<name>A0ABV7NU32_9PSEU</name>
<protein>
    <submittedName>
        <fullName evidence="3">Beta strand repeat-containing protein</fullName>
    </submittedName>
</protein>
<organism evidence="3 4">
    <name type="scientific">Amycolatopsis speibonae</name>
    <dbReference type="NCBI Taxonomy" id="1450224"/>
    <lineage>
        <taxon>Bacteria</taxon>
        <taxon>Bacillati</taxon>
        <taxon>Actinomycetota</taxon>
        <taxon>Actinomycetes</taxon>
        <taxon>Pseudonocardiales</taxon>
        <taxon>Pseudonocardiaceae</taxon>
        <taxon>Amycolatopsis</taxon>
    </lineage>
</organism>
<dbReference type="Proteomes" id="UP001595645">
    <property type="component" value="Unassembled WGS sequence"/>
</dbReference>
<evidence type="ECO:0000313" key="4">
    <source>
        <dbReference type="Proteomes" id="UP001595645"/>
    </source>
</evidence>
<keyword evidence="4" id="KW-1185">Reference proteome</keyword>
<sequence length="1091" mass="104738">MQSWAKRGLQTALVTGGLLMLGTGIASADEQVNPDTPASPLDANVTVPIEIDNNAVGTPLGQLDVPGYQGEVSTKAVTKPVSDALDGVTSPGSSTDGVGGGLPSLSGKNAVPAPLAAKDSARQVSGGLTGGGFTTTDDILKGNKVVGDVVVPIQIVDNAIGVIGDAEVEGGSHDQTWSHNQDVETTGEDSSLAGNVVSLDWALPVQIAGNGGGLAGGTGRVVGGSASQSTTETGNVTTDGEGSALSGNVVAGQFATPVQVTGNAVSWIIGNANSSGYEAETDATSGGWVQTDGDDSALGGNVGAVPIALPVKVNDNAAAAHGSLANSNSSSSADAQAGDTTPGWSNVPSYVQTSGEDSAVAGNAIVPQTADVANVGGVAASWVGLANTGKDGGTSHSSVVDAGGFVSSEGEGSAGGGNIVDPAVAAPVEVTCIAGTYIGNVSSTSCENTVDANAGNGSHTTGDDSTLAGNIVNTQAALAPEVYGVGGSHIGQAVAEATETKTVTAGGYDGSTGNDSSGSGNIVQVPAAVPAEVFGVGGSFIGQGTGSADETKVVSGGGGGNTADDNGFLSSNLGTVPVSLPVQAFGIGGAFIGQGHGGADGDTTSNAGGDVHATGDNGAGSGNLVYGPVSLPVQAHNFAAVLGGIASGEGSNLTDSSAGGDATANGDEGALAGNIVQTPVGGTVPVTGLGVAGAGIAKGNSLNDVMSAAGGDATTTGDNGAVAGNIIGAQALPIVPVTHDAIAAAGIAGAEGMDTVDATSGGDVETSGLDGSLSGNILDIPAAAVPEVFGDAIAAAGGVSESNADSVVDGQAGGDSITDGSGEALSGFNFHHPLTFVIPVNELEIPVLAIADENSTDSTEINDEEYTRAFTDSVGSEMPIDAIPALPFGAPAVPSLNGAGALPTTPAIGGARSDGPQLGGLQAGLSALKGLTALPTQMPKADLPELPVTPALPGVPALPKTPALSGDAARADAPKLAQLPALTALPVAGGLPTAGALPTLPTAGTLPVALPTAGTLPVALPTAGTLPTAGALPAAGSLPVQLPTAGTLPAVNSTPAMPTAQVPALANVDSSPLSMFQRFIGTLTGKKFHTM</sequence>
<evidence type="ECO:0000256" key="2">
    <source>
        <dbReference type="SAM" id="SignalP"/>
    </source>
</evidence>
<evidence type="ECO:0000256" key="1">
    <source>
        <dbReference type="SAM" id="MobiDB-lite"/>
    </source>
</evidence>
<gene>
    <name evidence="3" type="ORF">ACFOSH_12775</name>
</gene>
<dbReference type="EMBL" id="JBHRWK010000017">
    <property type="protein sequence ID" value="MFC3450308.1"/>
    <property type="molecule type" value="Genomic_DNA"/>
</dbReference>
<feature type="region of interest" description="Disordered" evidence="1">
    <location>
        <begin position="322"/>
        <end position="350"/>
    </location>
</feature>
<feature type="compositionally biased region" description="Low complexity" evidence="1">
    <location>
        <begin position="322"/>
        <end position="337"/>
    </location>
</feature>
<feature type="signal peptide" evidence="2">
    <location>
        <begin position="1"/>
        <end position="28"/>
    </location>
</feature>
<keyword evidence="2" id="KW-0732">Signal</keyword>
<comment type="caution">
    <text evidence="3">The sequence shown here is derived from an EMBL/GenBank/DDBJ whole genome shotgun (WGS) entry which is preliminary data.</text>
</comment>